<accession>A0ABM9PSD0</accession>
<dbReference type="Proteomes" id="UP001497602">
    <property type="component" value="Unassembled WGS sequence"/>
</dbReference>
<sequence>MKNTILLIIAIIISQQLVYGQSKSTKFNSDHLIGLWYSKNIHGNNNLIFKKRTTKEHEYGSSIELLKNGEFHNRYSAPCGNDTKLRTHNYKGKWALNTKEWIITTNKPIDHKGKVYKIVALKSNKLVLQKI</sequence>
<dbReference type="EMBL" id="CAXJRC010000046">
    <property type="protein sequence ID" value="CAL2108728.1"/>
    <property type="molecule type" value="Genomic_DNA"/>
</dbReference>
<gene>
    <name evidence="2" type="ORF">T190115A13A_90074</name>
</gene>
<proteinExistence type="predicted"/>
<comment type="caution">
    <text evidence="2">The sequence shown here is derived from an EMBL/GenBank/DDBJ whole genome shotgun (WGS) entry which is preliminary data.</text>
</comment>
<protein>
    <submittedName>
        <fullName evidence="2">Lipocalin-like domain-containing protein</fullName>
    </submittedName>
</protein>
<name>A0ABM9PSD0_9FLAO</name>
<dbReference type="InterPro" id="IPR024311">
    <property type="entry name" value="Lipocalin-like"/>
</dbReference>
<feature type="domain" description="Lipocalin-like" evidence="1">
    <location>
        <begin position="32"/>
        <end position="128"/>
    </location>
</feature>
<reference evidence="2 3" key="1">
    <citation type="submission" date="2024-05" db="EMBL/GenBank/DDBJ databases">
        <authorList>
            <person name="Duchaud E."/>
        </authorList>
    </citation>
    <scope>NUCLEOTIDE SEQUENCE [LARGE SCALE GENOMIC DNA]</scope>
    <source>
        <strain evidence="2">Ena-SAMPLE-TAB-13-05-2024-13:56:06:370-140305</strain>
    </source>
</reference>
<evidence type="ECO:0000313" key="2">
    <source>
        <dbReference type="EMBL" id="CAL2108728.1"/>
    </source>
</evidence>
<keyword evidence="3" id="KW-1185">Reference proteome</keyword>
<dbReference type="RefSeq" id="WP_348740331.1">
    <property type="nucleotide sequence ID" value="NZ_CAXJRC010000046.1"/>
</dbReference>
<evidence type="ECO:0000313" key="3">
    <source>
        <dbReference type="Proteomes" id="UP001497602"/>
    </source>
</evidence>
<evidence type="ECO:0000259" key="1">
    <source>
        <dbReference type="Pfam" id="PF13648"/>
    </source>
</evidence>
<dbReference type="Pfam" id="PF13648">
    <property type="entry name" value="Lipocalin_4"/>
    <property type="match status" value="1"/>
</dbReference>
<organism evidence="2 3">
    <name type="scientific">Tenacibaculum vairaonense</name>
    <dbReference type="NCBI Taxonomy" id="3137860"/>
    <lineage>
        <taxon>Bacteria</taxon>
        <taxon>Pseudomonadati</taxon>
        <taxon>Bacteroidota</taxon>
        <taxon>Flavobacteriia</taxon>
        <taxon>Flavobacteriales</taxon>
        <taxon>Flavobacteriaceae</taxon>
        <taxon>Tenacibaculum</taxon>
    </lineage>
</organism>